<comment type="caution">
    <text evidence="3">The sequence shown here is derived from an EMBL/GenBank/DDBJ whole genome shotgun (WGS) entry which is preliminary data.</text>
</comment>
<proteinExistence type="predicted"/>
<feature type="region of interest" description="Disordered" evidence="1">
    <location>
        <begin position="145"/>
        <end position="166"/>
    </location>
</feature>
<evidence type="ECO:0000313" key="3">
    <source>
        <dbReference type="EMBL" id="MXO56340.1"/>
    </source>
</evidence>
<keyword evidence="2" id="KW-0472">Membrane</keyword>
<organism evidence="3 4">
    <name type="scientific">Pontixanthobacter gangjinensis</name>
    <dbReference type="NCBI Taxonomy" id="1028742"/>
    <lineage>
        <taxon>Bacteria</taxon>
        <taxon>Pseudomonadati</taxon>
        <taxon>Pseudomonadota</taxon>
        <taxon>Alphaproteobacteria</taxon>
        <taxon>Sphingomonadales</taxon>
        <taxon>Erythrobacteraceae</taxon>
        <taxon>Pontixanthobacter</taxon>
    </lineage>
</organism>
<dbReference type="RefSeq" id="WP_160597550.1">
    <property type="nucleotide sequence ID" value="NZ_WTYS01000001.1"/>
</dbReference>
<evidence type="ECO:0000313" key="4">
    <source>
        <dbReference type="Proteomes" id="UP000468943"/>
    </source>
</evidence>
<keyword evidence="2" id="KW-1133">Transmembrane helix</keyword>
<keyword evidence="2" id="KW-0812">Transmembrane</keyword>
<dbReference type="OrthoDB" id="7427399at2"/>
<dbReference type="EMBL" id="WTYS01000001">
    <property type="protein sequence ID" value="MXO56340.1"/>
    <property type="molecule type" value="Genomic_DNA"/>
</dbReference>
<accession>A0A6I4SMJ3</accession>
<keyword evidence="4" id="KW-1185">Reference proteome</keyword>
<protein>
    <submittedName>
        <fullName evidence="3">Uncharacterized protein</fullName>
    </submittedName>
</protein>
<name>A0A6I4SMJ3_9SPHN</name>
<dbReference type="Proteomes" id="UP000468943">
    <property type="component" value="Unassembled WGS sequence"/>
</dbReference>
<gene>
    <name evidence="3" type="ORF">GRI36_05545</name>
</gene>
<dbReference type="AlphaFoldDB" id="A0A6I4SMJ3"/>
<reference evidence="3 4" key="1">
    <citation type="submission" date="2019-12" db="EMBL/GenBank/DDBJ databases">
        <title>Genomic-based taxomic classification of the family Erythrobacteraceae.</title>
        <authorList>
            <person name="Xu L."/>
        </authorList>
    </citation>
    <scope>NUCLEOTIDE SEQUENCE [LARGE SCALE GENOMIC DNA]</scope>
    <source>
        <strain evidence="3 4">JCM 17802</strain>
    </source>
</reference>
<evidence type="ECO:0000256" key="2">
    <source>
        <dbReference type="SAM" id="Phobius"/>
    </source>
</evidence>
<evidence type="ECO:0000256" key="1">
    <source>
        <dbReference type="SAM" id="MobiDB-lite"/>
    </source>
</evidence>
<feature type="transmembrane region" description="Helical" evidence="2">
    <location>
        <begin position="12"/>
        <end position="31"/>
    </location>
</feature>
<feature type="compositionally biased region" description="Basic and acidic residues" evidence="1">
    <location>
        <begin position="155"/>
        <end position="164"/>
    </location>
</feature>
<sequence>MTIAIKRRAGQPVIALALIIVLWVGLRSVLWQSPFTAIIPVDMPEYLPSFAGVGDQTITLKSPDTKRRAMVLLPRKSGIHRIDALDARSEEFAFAPVRKQQFLQQEGLWKRTPLIKRSSNAASHQVLWMAALARLPAPERYAQIIRRGPNPSGTKGERQQEARQKKQARWSFDSWAFYRSGGGTARGNIGPMPAAYGSSQAGGILRYRLASRDQSVSKAYLRITKALSGDEGGDIAAGLSLQPINQLPISVQGEMRVSRIGDEFELRPAALVVTEFPPIKLPLGLQGEVYAQGGYVGGDFATPFADGQAKIEREFVSFDLGRVRAGAGAWGGAQKGASRLDVGPSASLVLPIAKGTARLSVDYRHRIAGNASPPSSVAITLSTGF</sequence>